<dbReference type="Pfam" id="PF13910">
    <property type="entry name" value="DUF4209"/>
    <property type="match status" value="1"/>
</dbReference>
<dbReference type="EMBL" id="CAQQ02196536">
    <property type="status" value="NOT_ANNOTATED_CDS"/>
    <property type="molecule type" value="Genomic_DNA"/>
</dbReference>
<evidence type="ECO:0000259" key="1">
    <source>
        <dbReference type="Pfam" id="PF13910"/>
    </source>
</evidence>
<reference evidence="3" key="1">
    <citation type="submission" date="2013-02" db="EMBL/GenBank/DDBJ databases">
        <authorList>
            <person name="Hughes D."/>
        </authorList>
    </citation>
    <scope>NUCLEOTIDE SEQUENCE</scope>
    <source>
        <strain>Durham</strain>
        <strain evidence="3">NC isolate 2 -- Noor lab</strain>
    </source>
</reference>
<dbReference type="InterPro" id="IPR039635">
    <property type="entry name" value="ERMARD"/>
</dbReference>
<dbReference type="PANTHER" id="PTHR31701">
    <property type="entry name" value="ENDOPLASMIC RETICULUM MEMBRANE-ASSOCIATED RNA DEGRADATION PROTEIN"/>
    <property type="match status" value="1"/>
</dbReference>
<evidence type="ECO:0000313" key="3">
    <source>
        <dbReference type="Proteomes" id="UP000015102"/>
    </source>
</evidence>
<dbReference type="EMBL" id="CAQQ02196535">
    <property type="status" value="NOT_ANNOTATED_CDS"/>
    <property type="molecule type" value="Genomic_DNA"/>
</dbReference>
<accession>T1H2C6</accession>
<dbReference type="EnsemblMetazoa" id="MESCA010366-RA">
    <property type="protein sequence ID" value="MESCA010366-PA"/>
    <property type="gene ID" value="MESCA010366"/>
</dbReference>
<reference evidence="2" key="2">
    <citation type="submission" date="2015-06" db="UniProtKB">
        <authorList>
            <consortium name="EnsemblMetazoa"/>
        </authorList>
    </citation>
    <scope>IDENTIFICATION</scope>
</reference>
<keyword evidence="3" id="KW-1185">Reference proteome</keyword>
<sequence>IFIGNPQTINLRNLIWHGFPYPSQIPEEFVSTLKLLIVNISKTLQKLNLKINRRKKIEIIREINFYCDFEKFLFNWNSKYILETHKEIWIEILNLFEYKKYFEAVLYILPQVELILRLIYKEINNFDISANPEVISESSLMFLYDLFIAPNGPRLRDKVGHGEVNPKAITENISNHLLFISNKLISCSNFEYKSQFARKFQIDNLLKILFQNYQDLSSLNLGEVSELSRIPKYENFKIFNRPDLEIEIINRIYAISKHLKVVGENLMESYTEKLQMLKNRELRSRNRKTLTKMIGLYPKFVEFYGDLIMFLEKIFSSALKEEIFEIDNLKLIKVTRIVENYNKYSHKNCNEWINILNLMEEFNKIVLIFF</sequence>
<evidence type="ECO:0000313" key="2">
    <source>
        <dbReference type="EnsemblMetazoa" id="MESCA010366-PA"/>
    </source>
</evidence>
<dbReference type="InterPro" id="IPR025209">
    <property type="entry name" value="DUF4209"/>
</dbReference>
<protein>
    <recommendedName>
        <fullName evidence="1">DUF4209 domain-containing protein</fullName>
    </recommendedName>
</protein>
<dbReference type="HOGENOM" id="CLU_749207_0_0_1"/>
<dbReference type="STRING" id="36166.T1H2C6"/>
<dbReference type="Proteomes" id="UP000015102">
    <property type="component" value="Unassembled WGS sequence"/>
</dbReference>
<name>T1H2C6_MEGSC</name>
<dbReference type="PANTHER" id="PTHR31701:SF2">
    <property type="entry name" value="ENDOPLASMIC RETICULUM MEMBRANE-ASSOCIATED RNA DEGRADATION PROTEIN"/>
    <property type="match status" value="1"/>
</dbReference>
<feature type="domain" description="DUF4209" evidence="1">
    <location>
        <begin position="1"/>
        <end position="39"/>
    </location>
</feature>
<dbReference type="AlphaFoldDB" id="T1H2C6"/>
<proteinExistence type="predicted"/>
<organism evidence="2 3">
    <name type="scientific">Megaselia scalaris</name>
    <name type="common">Humpbacked fly</name>
    <name type="synonym">Phora scalaris</name>
    <dbReference type="NCBI Taxonomy" id="36166"/>
    <lineage>
        <taxon>Eukaryota</taxon>
        <taxon>Metazoa</taxon>
        <taxon>Ecdysozoa</taxon>
        <taxon>Arthropoda</taxon>
        <taxon>Hexapoda</taxon>
        <taxon>Insecta</taxon>
        <taxon>Pterygota</taxon>
        <taxon>Neoptera</taxon>
        <taxon>Endopterygota</taxon>
        <taxon>Diptera</taxon>
        <taxon>Brachycera</taxon>
        <taxon>Muscomorpha</taxon>
        <taxon>Platypezoidea</taxon>
        <taxon>Phoridae</taxon>
        <taxon>Megaseliini</taxon>
        <taxon>Megaselia</taxon>
    </lineage>
</organism>